<organism evidence="1 2">
    <name type="scientific">Haloquadratum walsbyi (strain DSM 16854 / JCM 12705 / C23)</name>
    <dbReference type="NCBI Taxonomy" id="768065"/>
    <lineage>
        <taxon>Archaea</taxon>
        <taxon>Methanobacteriati</taxon>
        <taxon>Methanobacteriota</taxon>
        <taxon>Stenosarchaea group</taxon>
        <taxon>Halobacteria</taxon>
        <taxon>Halobacteriales</taxon>
        <taxon>Haloferacaceae</taxon>
        <taxon>Haloquadratum</taxon>
    </lineage>
</organism>
<name>G0LL42_HALWC</name>
<dbReference type="Pfam" id="PF18022">
    <property type="entry name" value="Lectin_C_term"/>
    <property type="match status" value="1"/>
</dbReference>
<evidence type="ECO:0000313" key="2">
    <source>
        <dbReference type="Proteomes" id="UP000007954"/>
    </source>
</evidence>
<dbReference type="Gene3D" id="3.30.460.70">
    <property type="match status" value="1"/>
</dbReference>
<dbReference type="HOGENOM" id="CLU_104484_0_0_2"/>
<reference evidence="1 2" key="1">
    <citation type="journal article" date="2011" name="PLoS ONE">
        <title>Haloquadratum walsbyi: limited diversity in a global pond.</title>
        <authorList>
            <person name="Dyall-Smith M."/>
            <person name="Pfeiffer F."/>
            <person name="Klee K."/>
            <person name="Palm P."/>
            <person name="Gross K."/>
            <person name="Schuster S.C."/>
            <person name="Rampp M."/>
            <person name="Oesterhelt D."/>
        </authorList>
    </citation>
    <scope>NUCLEOTIDE SEQUENCE [LARGE SCALE GENOMIC DNA]</scope>
    <source>
        <strain evidence="2">DSM 16854 / JCM 12705 / C23</strain>
    </source>
</reference>
<dbReference type="AlphaFoldDB" id="G0LL42"/>
<gene>
    <name evidence="1" type="ordered locus">Hqrw_2649</name>
</gene>
<dbReference type="EMBL" id="FR746099">
    <property type="protein sequence ID" value="CCC40482.1"/>
    <property type="molecule type" value="Genomic_DNA"/>
</dbReference>
<protein>
    <submittedName>
        <fullName evidence="1">Uncharacterized protein</fullName>
    </submittedName>
</protein>
<dbReference type="KEGG" id="hwc:Hqrw_2649"/>
<proteinExistence type="predicted"/>
<accession>G0LL42</accession>
<dbReference type="Proteomes" id="UP000007954">
    <property type="component" value="Chromosome"/>
</dbReference>
<sequence>MLRRNYLSSIGVATAMSSPFLSSESAEIFEQTESEITLDKILSVETVTRDIAWIKQTLDNALPRYWEQPSDGIYHIGPDTEYRIPTSYRTVKLYANLFHQQLSQVYEHNRYDCDNFAFDLRDSFTRMNPFINSVGVMIDTKNSHAYNVMLVDNEPKQGYGNTYMWEPQSATEAEYQTDRGVLIL</sequence>
<evidence type="ECO:0000313" key="1">
    <source>
        <dbReference type="EMBL" id="CCC40482.1"/>
    </source>
</evidence>